<sequence>MLQGSYSMPLSFTMAVMGNIQQELNNSNKSSGSINSHDQGSSSQDTTSKEGDESEEDEPP</sequence>
<name>A0ACC1HML9_9FUNG</name>
<accession>A0ACC1HML9</accession>
<gene>
    <name evidence="1" type="ORF">EV182_007063</name>
</gene>
<dbReference type="EMBL" id="JAMZIH010003150">
    <property type="protein sequence ID" value="KAJ1677013.1"/>
    <property type="molecule type" value="Genomic_DNA"/>
</dbReference>
<evidence type="ECO:0000313" key="1">
    <source>
        <dbReference type="EMBL" id="KAJ1677013.1"/>
    </source>
</evidence>
<organism evidence="1 2">
    <name type="scientific">Spiromyces aspiralis</name>
    <dbReference type="NCBI Taxonomy" id="68401"/>
    <lineage>
        <taxon>Eukaryota</taxon>
        <taxon>Fungi</taxon>
        <taxon>Fungi incertae sedis</taxon>
        <taxon>Zoopagomycota</taxon>
        <taxon>Kickxellomycotina</taxon>
        <taxon>Kickxellomycetes</taxon>
        <taxon>Kickxellales</taxon>
        <taxon>Kickxellaceae</taxon>
        <taxon>Spiromyces</taxon>
    </lineage>
</organism>
<dbReference type="Proteomes" id="UP001145114">
    <property type="component" value="Unassembled WGS sequence"/>
</dbReference>
<protein>
    <submittedName>
        <fullName evidence="1">Uncharacterized protein</fullName>
    </submittedName>
</protein>
<proteinExistence type="predicted"/>
<reference evidence="1" key="1">
    <citation type="submission" date="2022-06" db="EMBL/GenBank/DDBJ databases">
        <title>Phylogenomic reconstructions and comparative analyses of Kickxellomycotina fungi.</title>
        <authorList>
            <person name="Reynolds N.K."/>
            <person name="Stajich J.E."/>
            <person name="Barry K."/>
            <person name="Grigoriev I.V."/>
            <person name="Crous P."/>
            <person name="Smith M.E."/>
        </authorList>
    </citation>
    <scope>NUCLEOTIDE SEQUENCE</scope>
    <source>
        <strain evidence="1">RSA 2271</strain>
    </source>
</reference>
<keyword evidence="2" id="KW-1185">Reference proteome</keyword>
<comment type="caution">
    <text evidence="1">The sequence shown here is derived from an EMBL/GenBank/DDBJ whole genome shotgun (WGS) entry which is preliminary data.</text>
</comment>
<evidence type="ECO:0000313" key="2">
    <source>
        <dbReference type="Proteomes" id="UP001145114"/>
    </source>
</evidence>
<feature type="non-terminal residue" evidence="1">
    <location>
        <position position="60"/>
    </location>
</feature>